<evidence type="ECO:0000313" key="4">
    <source>
        <dbReference type="Proteomes" id="UP000316208"/>
    </source>
</evidence>
<proteinExistence type="predicted"/>
<feature type="compositionally biased region" description="Polar residues" evidence="1">
    <location>
        <begin position="24"/>
        <end position="43"/>
    </location>
</feature>
<sequence>MKRTWKVILMAVVFGLVVSGCGSNGETTQSEGNNSAVSTNTENQMEKNERKENQQDNDSFGKIEILGEKTKKIGRFEFTLESGEVYKKVKQTDGQYLESSNGEFLVIKTTAKALRKVTGAFSEFSVYESDESNFGEDNYIGITIGKLGQPLENNLVFMNEFPENNPVEGYLYLDVTERETYRIVYADDYETKGYWDIKITK</sequence>
<keyword evidence="4" id="KW-1185">Reference proteome</keyword>
<dbReference type="RefSeq" id="WP_142544366.1">
    <property type="nucleotide sequence ID" value="NZ_SADY01000004.1"/>
</dbReference>
<evidence type="ECO:0000256" key="2">
    <source>
        <dbReference type="SAM" id="SignalP"/>
    </source>
</evidence>
<gene>
    <name evidence="3" type="ORF">C7Y44_13735</name>
</gene>
<dbReference type="PROSITE" id="PS51257">
    <property type="entry name" value="PROKAR_LIPOPROTEIN"/>
    <property type="match status" value="1"/>
</dbReference>
<feature type="signal peptide" evidence="2">
    <location>
        <begin position="1"/>
        <end position="24"/>
    </location>
</feature>
<evidence type="ECO:0000313" key="3">
    <source>
        <dbReference type="EMBL" id="TQR44216.1"/>
    </source>
</evidence>
<feature type="compositionally biased region" description="Basic and acidic residues" evidence="1">
    <location>
        <begin position="44"/>
        <end position="60"/>
    </location>
</feature>
<protein>
    <recommendedName>
        <fullName evidence="5">DUF4352 domain-containing protein</fullName>
    </recommendedName>
</protein>
<evidence type="ECO:0000256" key="1">
    <source>
        <dbReference type="SAM" id="MobiDB-lite"/>
    </source>
</evidence>
<dbReference type="EMBL" id="SADY01000004">
    <property type="protein sequence ID" value="TQR44216.1"/>
    <property type="molecule type" value="Genomic_DNA"/>
</dbReference>
<dbReference type="Proteomes" id="UP000316208">
    <property type="component" value="Unassembled WGS sequence"/>
</dbReference>
<organism evidence="3 4">
    <name type="scientific">Paenibacillus popilliae</name>
    <name type="common">Bacillus popilliae</name>
    <dbReference type="NCBI Taxonomy" id="78057"/>
    <lineage>
        <taxon>Bacteria</taxon>
        <taxon>Bacillati</taxon>
        <taxon>Bacillota</taxon>
        <taxon>Bacilli</taxon>
        <taxon>Bacillales</taxon>
        <taxon>Paenibacillaceae</taxon>
        <taxon>Paenibacillus</taxon>
    </lineage>
</organism>
<feature type="region of interest" description="Disordered" evidence="1">
    <location>
        <begin position="24"/>
        <end position="60"/>
    </location>
</feature>
<accession>A0ABY3AQD5</accession>
<comment type="caution">
    <text evidence="3">The sequence shown here is derived from an EMBL/GenBank/DDBJ whole genome shotgun (WGS) entry which is preliminary data.</text>
</comment>
<keyword evidence="2" id="KW-0732">Signal</keyword>
<feature type="chain" id="PRO_5046249644" description="DUF4352 domain-containing protein" evidence="2">
    <location>
        <begin position="25"/>
        <end position="201"/>
    </location>
</feature>
<name>A0ABY3AQD5_PAEPP</name>
<reference evidence="3 4" key="1">
    <citation type="submission" date="2018-03" db="EMBL/GenBank/DDBJ databases">
        <title>Aerobic endospore-forming bacteria genome sequencing and assembly.</title>
        <authorList>
            <person name="Cavalcante D.A."/>
            <person name="Driks A."/>
            <person name="Putonti C."/>
            <person name="De-Souza M.T."/>
        </authorList>
    </citation>
    <scope>NUCLEOTIDE SEQUENCE [LARGE SCALE GENOMIC DNA]</scope>
    <source>
        <strain evidence="3 4">SDF0028</strain>
    </source>
</reference>
<evidence type="ECO:0008006" key="5">
    <source>
        <dbReference type="Google" id="ProtNLM"/>
    </source>
</evidence>